<dbReference type="SUPFAM" id="SSF46689">
    <property type="entry name" value="Homeodomain-like"/>
    <property type="match status" value="2"/>
</dbReference>
<comment type="caution">
    <text evidence="6">The sequence shown here is derived from an EMBL/GenBank/DDBJ whole genome shotgun (WGS) entry which is preliminary data.</text>
</comment>
<keyword evidence="1" id="KW-0805">Transcription regulation</keyword>
<dbReference type="InterPro" id="IPR018060">
    <property type="entry name" value="HTH_AraC"/>
</dbReference>
<gene>
    <name evidence="6" type="ORF">SMD27_01475</name>
</gene>
<dbReference type="InterPro" id="IPR014710">
    <property type="entry name" value="RmlC-like_jellyroll"/>
</dbReference>
<evidence type="ECO:0000256" key="4">
    <source>
        <dbReference type="SAM" id="MobiDB-lite"/>
    </source>
</evidence>
<name>A0ABU5E5C7_9PROT</name>
<accession>A0ABU5E5C7</accession>
<evidence type="ECO:0000256" key="1">
    <source>
        <dbReference type="ARBA" id="ARBA00023015"/>
    </source>
</evidence>
<dbReference type="PANTHER" id="PTHR46796">
    <property type="entry name" value="HTH-TYPE TRANSCRIPTIONAL ACTIVATOR RHAS-RELATED"/>
    <property type="match status" value="1"/>
</dbReference>
<dbReference type="Pfam" id="PF12852">
    <property type="entry name" value="Cupin_6"/>
    <property type="match status" value="1"/>
</dbReference>
<feature type="domain" description="HTH araC/xylS-type" evidence="5">
    <location>
        <begin position="219"/>
        <end position="317"/>
    </location>
</feature>
<dbReference type="PRINTS" id="PR00032">
    <property type="entry name" value="HTHARAC"/>
</dbReference>
<evidence type="ECO:0000313" key="7">
    <source>
        <dbReference type="Proteomes" id="UP001279642"/>
    </source>
</evidence>
<sequence>MNKRGMIESRSEPDDALSGLAPLLRVRPELESLCLFGAYWAAPHGPAATGWAPFHLVIRGTCRLEVAGLPAVVLQAGDIAILPHGDAHTTRNGNETRGPAKPADLQSHHNGAILVKTTAGVETETELICGRLRFEQPHEHLILATLPPVIVVPAEKEASAGFHHLMLTIREELEVARPGAPAIASDLASALLVMALRAHFEREPADQGLFALLGQRQSARAVAAMLGALDRDWTLDDLAQQAGTSRATLVRLFQKSAGLAPLAFLTELRLGLARRKLLAGNDTLAQIAAEIGYQSESAFSRAFQRRYGQRPGEMRRG</sequence>
<feature type="region of interest" description="Disordered" evidence="4">
    <location>
        <begin position="85"/>
        <end position="105"/>
    </location>
</feature>
<dbReference type="EMBL" id="JAXCLW010000001">
    <property type="protein sequence ID" value="MDY0881503.1"/>
    <property type="molecule type" value="Genomic_DNA"/>
</dbReference>
<keyword evidence="7" id="KW-1185">Reference proteome</keyword>
<dbReference type="SMART" id="SM00342">
    <property type="entry name" value="HTH_ARAC"/>
    <property type="match status" value="1"/>
</dbReference>
<dbReference type="PROSITE" id="PS01124">
    <property type="entry name" value="HTH_ARAC_FAMILY_2"/>
    <property type="match status" value="1"/>
</dbReference>
<evidence type="ECO:0000256" key="2">
    <source>
        <dbReference type="ARBA" id="ARBA00023125"/>
    </source>
</evidence>
<protein>
    <submittedName>
        <fullName evidence="6">AraC family transcriptional regulator</fullName>
    </submittedName>
</protein>
<keyword evidence="3" id="KW-0804">Transcription</keyword>
<dbReference type="InterPro" id="IPR032783">
    <property type="entry name" value="AraC_lig"/>
</dbReference>
<dbReference type="InterPro" id="IPR050204">
    <property type="entry name" value="AraC_XylS_family_regulators"/>
</dbReference>
<dbReference type="PANTHER" id="PTHR46796:SF7">
    <property type="entry name" value="ARAC FAMILY TRANSCRIPTIONAL REGULATOR"/>
    <property type="match status" value="1"/>
</dbReference>
<dbReference type="Pfam" id="PF12833">
    <property type="entry name" value="HTH_18"/>
    <property type="match status" value="1"/>
</dbReference>
<proteinExistence type="predicted"/>
<dbReference type="Gene3D" id="1.10.10.60">
    <property type="entry name" value="Homeodomain-like"/>
    <property type="match status" value="1"/>
</dbReference>
<keyword evidence="2" id="KW-0238">DNA-binding</keyword>
<dbReference type="Proteomes" id="UP001279642">
    <property type="component" value="Unassembled WGS sequence"/>
</dbReference>
<evidence type="ECO:0000256" key="3">
    <source>
        <dbReference type="ARBA" id="ARBA00023163"/>
    </source>
</evidence>
<evidence type="ECO:0000313" key="6">
    <source>
        <dbReference type="EMBL" id="MDY0881503.1"/>
    </source>
</evidence>
<evidence type="ECO:0000259" key="5">
    <source>
        <dbReference type="PROSITE" id="PS01124"/>
    </source>
</evidence>
<dbReference type="Gene3D" id="2.60.120.10">
    <property type="entry name" value="Jelly Rolls"/>
    <property type="match status" value="1"/>
</dbReference>
<dbReference type="InterPro" id="IPR020449">
    <property type="entry name" value="Tscrpt_reg_AraC-type_HTH"/>
</dbReference>
<reference evidence="6 7" key="1">
    <citation type="journal article" date="2016" name="Antonie Van Leeuwenhoek">
        <title>Dongia soli sp. nov., isolated from soil from Dokdo, Korea.</title>
        <authorList>
            <person name="Kim D.U."/>
            <person name="Lee H."/>
            <person name="Kim H."/>
            <person name="Kim S.G."/>
            <person name="Ka J.O."/>
        </authorList>
    </citation>
    <scope>NUCLEOTIDE SEQUENCE [LARGE SCALE GENOMIC DNA]</scope>
    <source>
        <strain evidence="6 7">D78</strain>
    </source>
</reference>
<dbReference type="RefSeq" id="WP_320506564.1">
    <property type="nucleotide sequence ID" value="NZ_JAXCLW010000001.1"/>
</dbReference>
<dbReference type="InterPro" id="IPR009057">
    <property type="entry name" value="Homeodomain-like_sf"/>
</dbReference>
<organism evidence="6 7">
    <name type="scientific">Dongia soli</name>
    <dbReference type="NCBI Taxonomy" id="600628"/>
    <lineage>
        <taxon>Bacteria</taxon>
        <taxon>Pseudomonadati</taxon>
        <taxon>Pseudomonadota</taxon>
        <taxon>Alphaproteobacteria</taxon>
        <taxon>Rhodospirillales</taxon>
        <taxon>Dongiaceae</taxon>
        <taxon>Dongia</taxon>
    </lineage>
</organism>